<feature type="compositionally biased region" description="Polar residues" evidence="1">
    <location>
        <begin position="83"/>
        <end position="95"/>
    </location>
</feature>
<sequence>MGYITPRQSSPSGGRIRRVICCPAAPLVERGMRRWVMGDRLSGRLGACGLTHSGHLAQTAATHLQPTGTREPERDRFNTGTLTAVSQTEGLSSSKDVGGDANGM</sequence>
<protein>
    <submittedName>
        <fullName evidence="2">Uncharacterized protein</fullName>
    </submittedName>
</protein>
<comment type="caution">
    <text evidence="2">The sequence shown here is derived from an EMBL/GenBank/DDBJ whole genome shotgun (WGS) entry which is preliminary data.</text>
</comment>
<proteinExistence type="predicted"/>
<accession>A0AAD7S3B9</accession>
<reference evidence="2" key="1">
    <citation type="journal article" date="2023" name="Science">
        <title>Genome structures resolve the early diversification of teleost fishes.</title>
        <authorList>
            <person name="Parey E."/>
            <person name="Louis A."/>
            <person name="Montfort J."/>
            <person name="Bouchez O."/>
            <person name="Roques C."/>
            <person name="Iampietro C."/>
            <person name="Lluch J."/>
            <person name="Castinel A."/>
            <person name="Donnadieu C."/>
            <person name="Desvignes T."/>
            <person name="Floi Bucao C."/>
            <person name="Jouanno E."/>
            <person name="Wen M."/>
            <person name="Mejri S."/>
            <person name="Dirks R."/>
            <person name="Jansen H."/>
            <person name="Henkel C."/>
            <person name="Chen W.J."/>
            <person name="Zahm M."/>
            <person name="Cabau C."/>
            <person name="Klopp C."/>
            <person name="Thompson A.W."/>
            <person name="Robinson-Rechavi M."/>
            <person name="Braasch I."/>
            <person name="Lecointre G."/>
            <person name="Bobe J."/>
            <person name="Postlethwait J.H."/>
            <person name="Berthelot C."/>
            <person name="Roest Crollius H."/>
            <person name="Guiguen Y."/>
        </authorList>
    </citation>
    <scope>NUCLEOTIDE SEQUENCE</scope>
    <source>
        <strain evidence="2">NC1722</strain>
    </source>
</reference>
<dbReference type="EMBL" id="JAINUG010000119">
    <property type="protein sequence ID" value="KAJ8395194.1"/>
    <property type="molecule type" value="Genomic_DNA"/>
</dbReference>
<evidence type="ECO:0000313" key="3">
    <source>
        <dbReference type="Proteomes" id="UP001221898"/>
    </source>
</evidence>
<evidence type="ECO:0000313" key="2">
    <source>
        <dbReference type="EMBL" id="KAJ8395194.1"/>
    </source>
</evidence>
<evidence type="ECO:0000256" key="1">
    <source>
        <dbReference type="SAM" id="MobiDB-lite"/>
    </source>
</evidence>
<dbReference type="AlphaFoldDB" id="A0AAD7S3B9"/>
<organism evidence="2 3">
    <name type="scientific">Aldrovandia affinis</name>
    <dbReference type="NCBI Taxonomy" id="143900"/>
    <lineage>
        <taxon>Eukaryota</taxon>
        <taxon>Metazoa</taxon>
        <taxon>Chordata</taxon>
        <taxon>Craniata</taxon>
        <taxon>Vertebrata</taxon>
        <taxon>Euteleostomi</taxon>
        <taxon>Actinopterygii</taxon>
        <taxon>Neopterygii</taxon>
        <taxon>Teleostei</taxon>
        <taxon>Notacanthiformes</taxon>
        <taxon>Halosauridae</taxon>
        <taxon>Aldrovandia</taxon>
    </lineage>
</organism>
<keyword evidence="3" id="KW-1185">Reference proteome</keyword>
<feature type="region of interest" description="Disordered" evidence="1">
    <location>
        <begin position="83"/>
        <end position="104"/>
    </location>
</feature>
<gene>
    <name evidence="2" type="ORF">AAFF_G00036500</name>
</gene>
<name>A0AAD7S3B9_9TELE</name>
<dbReference type="Proteomes" id="UP001221898">
    <property type="component" value="Unassembled WGS sequence"/>
</dbReference>